<dbReference type="GO" id="GO:0006749">
    <property type="term" value="P:glutathione metabolic process"/>
    <property type="evidence" value="ECO:0007669"/>
    <property type="project" value="TreeGrafter"/>
</dbReference>
<dbReference type="Pfam" id="PF13417">
    <property type="entry name" value="GST_N_3"/>
    <property type="match status" value="1"/>
</dbReference>
<feature type="domain" description="GST N-terminal" evidence="1">
    <location>
        <begin position="1"/>
        <end position="79"/>
    </location>
</feature>
<dbReference type="EMBL" id="CAFBMX010000007">
    <property type="protein sequence ID" value="CAB4936610.1"/>
    <property type="molecule type" value="Genomic_DNA"/>
</dbReference>
<dbReference type="Gene3D" id="3.40.30.10">
    <property type="entry name" value="Glutaredoxin"/>
    <property type="match status" value="1"/>
</dbReference>
<dbReference type="SUPFAM" id="SSF47616">
    <property type="entry name" value="GST C-terminal domain-like"/>
    <property type="match status" value="1"/>
</dbReference>
<dbReference type="PANTHER" id="PTHR42673">
    <property type="entry name" value="MALEYLACETOACETATE ISOMERASE"/>
    <property type="match status" value="1"/>
</dbReference>
<dbReference type="PANTHER" id="PTHR42673:SF4">
    <property type="entry name" value="MALEYLACETOACETATE ISOMERASE"/>
    <property type="match status" value="1"/>
</dbReference>
<accession>A0A6J7J0S3</accession>
<dbReference type="PROSITE" id="PS50404">
    <property type="entry name" value="GST_NTER"/>
    <property type="match status" value="1"/>
</dbReference>
<reference evidence="2" key="1">
    <citation type="submission" date="2020-05" db="EMBL/GenBank/DDBJ databases">
        <authorList>
            <person name="Chiriac C."/>
            <person name="Salcher M."/>
            <person name="Ghai R."/>
            <person name="Kavagutti S V."/>
        </authorList>
    </citation>
    <scope>NUCLEOTIDE SEQUENCE</scope>
</reference>
<dbReference type="CDD" id="cd00570">
    <property type="entry name" value="GST_N_family"/>
    <property type="match status" value="1"/>
</dbReference>
<dbReference type="GO" id="GO:0016034">
    <property type="term" value="F:maleylacetoacetate isomerase activity"/>
    <property type="evidence" value="ECO:0007669"/>
    <property type="project" value="TreeGrafter"/>
</dbReference>
<sequence>MSVRLYRVNGSHPCATVEAALELKGISYRIVELIPPLHAPVMRVLFGRRTVPAMTIDGEKISGSRAILRRLDELVPEPALLPADADQRAAVLEAEAWGDEVLQPLVRRVLWPTFRAHPEAMASFQEGGKLPPLPLPVLRLIAPGATRLEMRMNGATDATYRADLRALLTLLDRIDGWIAAGVLGAASPNAADLQIAASLRLLMCLGDLRPLIEPRPAGALALKVFPSRAGDAPTGLIPADLLPA</sequence>
<dbReference type="InterPro" id="IPR036249">
    <property type="entry name" value="Thioredoxin-like_sf"/>
</dbReference>
<dbReference type="GO" id="GO:0006559">
    <property type="term" value="P:L-phenylalanine catabolic process"/>
    <property type="evidence" value="ECO:0007669"/>
    <property type="project" value="TreeGrafter"/>
</dbReference>
<organism evidence="2">
    <name type="scientific">freshwater metagenome</name>
    <dbReference type="NCBI Taxonomy" id="449393"/>
    <lineage>
        <taxon>unclassified sequences</taxon>
        <taxon>metagenomes</taxon>
        <taxon>ecological metagenomes</taxon>
    </lineage>
</organism>
<dbReference type="SUPFAM" id="SSF52833">
    <property type="entry name" value="Thioredoxin-like"/>
    <property type="match status" value="1"/>
</dbReference>
<dbReference type="GO" id="GO:0004364">
    <property type="term" value="F:glutathione transferase activity"/>
    <property type="evidence" value="ECO:0007669"/>
    <property type="project" value="TreeGrafter"/>
</dbReference>
<gene>
    <name evidence="2" type="ORF">UFOPK3674_01517</name>
</gene>
<dbReference type="InterPro" id="IPR036282">
    <property type="entry name" value="Glutathione-S-Trfase_C_sf"/>
</dbReference>
<evidence type="ECO:0000259" key="1">
    <source>
        <dbReference type="PROSITE" id="PS50404"/>
    </source>
</evidence>
<protein>
    <submittedName>
        <fullName evidence="2">Unannotated protein</fullName>
    </submittedName>
</protein>
<evidence type="ECO:0000313" key="2">
    <source>
        <dbReference type="EMBL" id="CAB4936610.1"/>
    </source>
</evidence>
<name>A0A6J7J0S3_9ZZZZ</name>
<dbReference type="InterPro" id="IPR004045">
    <property type="entry name" value="Glutathione_S-Trfase_N"/>
</dbReference>
<dbReference type="AlphaFoldDB" id="A0A6J7J0S3"/>
<dbReference type="PROSITE" id="PS51354">
    <property type="entry name" value="GLUTAREDOXIN_2"/>
    <property type="match status" value="1"/>
</dbReference>
<proteinExistence type="predicted"/>